<dbReference type="EMBL" id="JAMZMK010007713">
    <property type="protein sequence ID" value="KAI7743571.1"/>
    <property type="molecule type" value="Genomic_DNA"/>
</dbReference>
<protein>
    <submittedName>
        <fullName evidence="1">Uncharacterized protein</fullName>
    </submittedName>
</protein>
<accession>A0AAD5CN69</accession>
<evidence type="ECO:0000313" key="2">
    <source>
        <dbReference type="Proteomes" id="UP001206925"/>
    </source>
</evidence>
<dbReference type="AlphaFoldDB" id="A0AAD5CN69"/>
<sequence>MEVNMITAADKPGKLFKTMNTAQKVVVAKKTVGNLGAL</sequence>
<evidence type="ECO:0000313" key="1">
    <source>
        <dbReference type="EMBL" id="KAI7743571.1"/>
    </source>
</evidence>
<gene>
    <name evidence="1" type="ORF">M8C21_000770</name>
</gene>
<dbReference type="Proteomes" id="UP001206925">
    <property type="component" value="Unassembled WGS sequence"/>
</dbReference>
<keyword evidence="2" id="KW-1185">Reference proteome</keyword>
<comment type="caution">
    <text evidence="1">The sequence shown here is derived from an EMBL/GenBank/DDBJ whole genome shotgun (WGS) entry which is preliminary data.</text>
</comment>
<organism evidence="1 2">
    <name type="scientific">Ambrosia artemisiifolia</name>
    <name type="common">Common ragweed</name>
    <dbReference type="NCBI Taxonomy" id="4212"/>
    <lineage>
        <taxon>Eukaryota</taxon>
        <taxon>Viridiplantae</taxon>
        <taxon>Streptophyta</taxon>
        <taxon>Embryophyta</taxon>
        <taxon>Tracheophyta</taxon>
        <taxon>Spermatophyta</taxon>
        <taxon>Magnoliopsida</taxon>
        <taxon>eudicotyledons</taxon>
        <taxon>Gunneridae</taxon>
        <taxon>Pentapetalae</taxon>
        <taxon>asterids</taxon>
        <taxon>campanulids</taxon>
        <taxon>Asterales</taxon>
        <taxon>Asteraceae</taxon>
        <taxon>Asteroideae</taxon>
        <taxon>Heliantheae alliance</taxon>
        <taxon>Heliantheae</taxon>
        <taxon>Ambrosia</taxon>
    </lineage>
</organism>
<reference evidence="1" key="1">
    <citation type="submission" date="2022-06" db="EMBL/GenBank/DDBJ databases">
        <title>Uncovering the hologenomic basis of an extraordinary plant invasion.</title>
        <authorList>
            <person name="Bieker V.C."/>
            <person name="Martin M.D."/>
            <person name="Gilbert T."/>
            <person name="Hodgins K."/>
            <person name="Battlay P."/>
            <person name="Petersen B."/>
            <person name="Wilson J."/>
        </authorList>
    </citation>
    <scope>NUCLEOTIDE SEQUENCE</scope>
    <source>
        <strain evidence="1">AA19_3_7</strain>
        <tissue evidence="1">Leaf</tissue>
    </source>
</reference>
<proteinExistence type="predicted"/>
<name>A0AAD5CN69_AMBAR</name>